<dbReference type="GO" id="GO:0005829">
    <property type="term" value="C:cytosol"/>
    <property type="evidence" value="ECO:0007669"/>
    <property type="project" value="TreeGrafter"/>
</dbReference>
<keyword evidence="5 8" id="KW-0442">Lipid degradation</keyword>
<keyword evidence="3 9" id="KW-0732">Signal</keyword>
<comment type="catalytic activity">
    <reaction evidence="9">
        <text>a 1-acyl-sn-glycero-3-phosphocholine + H2O = sn-glycerol 3-phosphocholine + a fatty acid + H(+)</text>
        <dbReference type="Rhea" id="RHEA:15177"/>
        <dbReference type="ChEBI" id="CHEBI:15377"/>
        <dbReference type="ChEBI" id="CHEBI:15378"/>
        <dbReference type="ChEBI" id="CHEBI:16870"/>
        <dbReference type="ChEBI" id="CHEBI:28868"/>
        <dbReference type="ChEBI" id="CHEBI:58168"/>
        <dbReference type="EC" id="3.1.1.5"/>
    </reaction>
</comment>
<evidence type="ECO:0000313" key="12">
    <source>
        <dbReference type="Proteomes" id="UP000664132"/>
    </source>
</evidence>
<gene>
    <name evidence="11" type="ORF">IFR04_013462</name>
</gene>
<keyword evidence="6 8" id="KW-0443">Lipid metabolism</keyword>
<keyword evidence="7" id="KW-0325">Glycoprotein</keyword>
<dbReference type="Gene3D" id="3.40.1090.10">
    <property type="entry name" value="Cytosolic phospholipase A2 catalytic domain"/>
    <property type="match status" value="1"/>
</dbReference>
<comment type="caution">
    <text evidence="11">The sequence shown here is derived from an EMBL/GenBank/DDBJ whole genome shotgun (WGS) entry which is preliminary data.</text>
</comment>
<evidence type="ECO:0000313" key="11">
    <source>
        <dbReference type="EMBL" id="KAG4413403.1"/>
    </source>
</evidence>
<dbReference type="SMART" id="SM00022">
    <property type="entry name" value="PLAc"/>
    <property type="match status" value="1"/>
</dbReference>
<evidence type="ECO:0000256" key="2">
    <source>
        <dbReference type="ARBA" id="ARBA00013274"/>
    </source>
</evidence>
<evidence type="ECO:0000256" key="5">
    <source>
        <dbReference type="ARBA" id="ARBA00022963"/>
    </source>
</evidence>
<dbReference type="PROSITE" id="PS51210">
    <property type="entry name" value="PLA2C"/>
    <property type="match status" value="1"/>
</dbReference>
<dbReference type="InterPro" id="IPR002642">
    <property type="entry name" value="LysoPLipase_cat_dom"/>
</dbReference>
<evidence type="ECO:0000256" key="3">
    <source>
        <dbReference type="ARBA" id="ARBA00022729"/>
    </source>
</evidence>
<accession>A0A8H7T712</accession>
<evidence type="ECO:0000256" key="8">
    <source>
        <dbReference type="PROSITE-ProRule" id="PRU00555"/>
    </source>
</evidence>
<dbReference type="GO" id="GO:0005783">
    <property type="term" value="C:endoplasmic reticulum"/>
    <property type="evidence" value="ECO:0007669"/>
    <property type="project" value="TreeGrafter"/>
</dbReference>
<feature type="chain" id="PRO_5034968887" description="Lysophospholipase" evidence="9">
    <location>
        <begin position="21"/>
        <end position="555"/>
    </location>
</feature>
<dbReference type="EMBL" id="JAFJYH010000316">
    <property type="protein sequence ID" value="KAG4413403.1"/>
    <property type="molecule type" value="Genomic_DNA"/>
</dbReference>
<evidence type="ECO:0000256" key="4">
    <source>
        <dbReference type="ARBA" id="ARBA00022801"/>
    </source>
</evidence>
<evidence type="ECO:0000259" key="10">
    <source>
        <dbReference type="PROSITE" id="PS51210"/>
    </source>
</evidence>
<dbReference type="EC" id="3.1.1.5" evidence="2 9"/>
<organism evidence="11 12">
    <name type="scientific">Cadophora malorum</name>
    <dbReference type="NCBI Taxonomy" id="108018"/>
    <lineage>
        <taxon>Eukaryota</taxon>
        <taxon>Fungi</taxon>
        <taxon>Dikarya</taxon>
        <taxon>Ascomycota</taxon>
        <taxon>Pezizomycotina</taxon>
        <taxon>Leotiomycetes</taxon>
        <taxon>Helotiales</taxon>
        <taxon>Ploettnerulaceae</taxon>
        <taxon>Cadophora</taxon>
    </lineage>
</organism>
<keyword evidence="12" id="KW-1185">Reference proteome</keyword>
<dbReference type="GO" id="GO:0004623">
    <property type="term" value="F:phospholipase A2 activity"/>
    <property type="evidence" value="ECO:0007669"/>
    <property type="project" value="TreeGrafter"/>
</dbReference>
<proteinExistence type="inferred from homology"/>
<dbReference type="AlphaFoldDB" id="A0A8H7T712"/>
<keyword evidence="4 8" id="KW-0378">Hydrolase</keyword>
<protein>
    <recommendedName>
        <fullName evidence="2 9">Lysophospholipase</fullName>
        <ecNumber evidence="2 9">3.1.1.5</ecNumber>
    </recommendedName>
</protein>
<name>A0A8H7T712_9HELO</name>
<feature type="domain" description="PLA2c" evidence="10">
    <location>
        <begin position="28"/>
        <end position="555"/>
    </location>
</feature>
<sequence length="555" mass="58218">MRYSISILLAVASLIAGGNSTYAPVSTSCPTTPLVRSTASGLSDGEETYRVIRKAKADLALAFWLLKTNPSFITALEWEMPTIALTSSGGGFRATLSGAGTVQALDGRDTAVSTSGLYQAISYHSGLSGGSWLLSSIIANNYATITSLFNSSWKAGLANGLFNPLGSQTAVYNTINNDLLLKEAQGFRGTIADAWSRLISYVILPGANGGVDNLLSQVTTKSNFKSFSVPYPIILAQHVDLSGTSCLPPSDAPFWEFTPFETGSWDSRIASFTPTKYLGTSLSGGKPTGSCTTAYENLGFIAGTSSSLFQDPGIGFNVSEPLIANFCQLTESVNVSDTAAATNAAVGALPGVIPAIQFTQVSDLFAAWPNPFYNLSSAPLVKSQATLSMVDGGESGQINPIFPMLLPQRNISVIIVSDNTDGNNNYPSGKEMHATYLAAQAAGLTKMPFVPEASVLLAANKTSGPIFFGCGDKSKATVVWMPNYSATAVGGNVDTSRMQYDAAASQQVITNGAAVMSQNNSKAWATCLGCAIMSDTSSKLPSACTACFEQYCWKS</sequence>
<evidence type="ECO:0000256" key="9">
    <source>
        <dbReference type="RuleBase" id="RU362103"/>
    </source>
</evidence>
<dbReference type="InterPro" id="IPR016035">
    <property type="entry name" value="Acyl_Trfase/lysoPLipase"/>
</dbReference>
<dbReference type="PROSITE" id="PS51257">
    <property type="entry name" value="PROKAR_LIPOPROTEIN"/>
    <property type="match status" value="1"/>
</dbReference>
<reference evidence="11" key="1">
    <citation type="submission" date="2021-02" db="EMBL/GenBank/DDBJ databases">
        <title>Genome sequence Cadophora malorum strain M34.</title>
        <authorList>
            <person name="Stefanovic E."/>
            <person name="Vu D."/>
            <person name="Scully C."/>
            <person name="Dijksterhuis J."/>
            <person name="Roader J."/>
            <person name="Houbraken J."/>
        </authorList>
    </citation>
    <scope>NUCLEOTIDE SEQUENCE</scope>
    <source>
        <strain evidence="11">M34</strain>
    </source>
</reference>
<feature type="signal peptide" evidence="9">
    <location>
        <begin position="1"/>
        <end position="20"/>
    </location>
</feature>
<evidence type="ECO:0000256" key="1">
    <source>
        <dbReference type="ARBA" id="ARBA00008780"/>
    </source>
</evidence>
<evidence type="ECO:0000256" key="7">
    <source>
        <dbReference type="ARBA" id="ARBA00023180"/>
    </source>
</evidence>
<comment type="similarity">
    <text evidence="1 9">Belongs to the lysophospholipase family.</text>
</comment>
<dbReference type="PANTHER" id="PTHR10728:SF33">
    <property type="entry name" value="LYSOPHOSPHOLIPASE 1-RELATED"/>
    <property type="match status" value="1"/>
</dbReference>
<dbReference type="SUPFAM" id="SSF52151">
    <property type="entry name" value="FabD/lysophospholipase-like"/>
    <property type="match status" value="1"/>
</dbReference>
<evidence type="ECO:0000256" key="6">
    <source>
        <dbReference type="ARBA" id="ARBA00023098"/>
    </source>
</evidence>
<dbReference type="OrthoDB" id="4084751at2759"/>
<dbReference type="Proteomes" id="UP000664132">
    <property type="component" value="Unassembled WGS sequence"/>
</dbReference>
<dbReference type="Pfam" id="PF01735">
    <property type="entry name" value="PLA2_B"/>
    <property type="match status" value="1"/>
</dbReference>
<dbReference type="PANTHER" id="PTHR10728">
    <property type="entry name" value="CYTOSOLIC PHOSPHOLIPASE A2"/>
    <property type="match status" value="1"/>
</dbReference>
<dbReference type="GO" id="GO:0046475">
    <property type="term" value="P:glycerophospholipid catabolic process"/>
    <property type="evidence" value="ECO:0007669"/>
    <property type="project" value="TreeGrafter"/>
</dbReference>
<dbReference type="GO" id="GO:0004622">
    <property type="term" value="F:phosphatidylcholine lysophospholipase activity"/>
    <property type="evidence" value="ECO:0007669"/>
    <property type="project" value="UniProtKB-EC"/>
</dbReference>